<sequence length="182" mass="20631">MISKSSEPEMKQTASQKRDPRPQACHWFKKTNVQSMIADHHGYLDTNINQYKLQSSNSGAPLTGPVKVHVAKSLQPPFCSTTHLSMGAHEYPSPEYAERQSSQAMPAEPGWHWHSPVPPFPSLHCPRLLHGASRPPGHTTPHRHSQRGTHSTLTHSRWQPALLRWWRWPYGEKGNKSSLNTE</sequence>
<accession>A0A8T2N9R8</accession>
<feature type="region of interest" description="Disordered" evidence="1">
    <location>
        <begin position="124"/>
        <end position="154"/>
    </location>
</feature>
<feature type="compositionally biased region" description="Basic and acidic residues" evidence="1">
    <location>
        <begin position="1"/>
        <end position="21"/>
    </location>
</feature>
<dbReference type="EMBL" id="JAFBMS010000096">
    <property type="protein sequence ID" value="KAG9337059.1"/>
    <property type="molecule type" value="Genomic_DNA"/>
</dbReference>
<reference evidence="2" key="1">
    <citation type="thesis" date="2021" institute="BYU ScholarsArchive" country="Provo, UT, USA">
        <title>Applications of and Algorithms for Genome Assembly and Genomic Analyses with an Emphasis on Marine Teleosts.</title>
        <authorList>
            <person name="Pickett B.D."/>
        </authorList>
    </citation>
    <scope>NUCLEOTIDE SEQUENCE</scope>
    <source>
        <strain evidence="2">HI-2016</strain>
    </source>
</reference>
<organism evidence="2 3">
    <name type="scientific">Albula glossodonta</name>
    <name type="common">roundjaw bonefish</name>
    <dbReference type="NCBI Taxonomy" id="121402"/>
    <lineage>
        <taxon>Eukaryota</taxon>
        <taxon>Metazoa</taxon>
        <taxon>Chordata</taxon>
        <taxon>Craniata</taxon>
        <taxon>Vertebrata</taxon>
        <taxon>Euteleostomi</taxon>
        <taxon>Actinopterygii</taxon>
        <taxon>Neopterygii</taxon>
        <taxon>Teleostei</taxon>
        <taxon>Albuliformes</taxon>
        <taxon>Albulidae</taxon>
        <taxon>Albula</taxon>
    </lineage>
</organism>
<protein>
    <submittedName>
        <fullName evidence="2">Uncharacterized protein</fullName>
    </submittedName>
</protein>
<name>A0A8T2N9R8_9TELE</name>
<gene>
    <name evidence="2" type="ORF">JZ751_029827</name>
</gene>
<dbReference type="Proteomes" id="UP000824540">
    <property type="component" value="Unassembled WGS sequence"/>
</dbReference>
<proteinExistence type="predicted"/>
<evidence type="ECO:0000256" key="1">
    <source>
        <dbReference type="SAM" id="MobiDB-lite"/>
    </source>
</evidence>
<evidence type="ECO:0000313" key="2">
    <source>
        <dbReference type="EMBL" id="KAG9337059.1"/>
    </source>
</evidence>
<comment type="caution">
    <text evidence="2">The sequence shown here is derived from an EMBL/GenBank/DDBJ whole genome shotgun (WGS) entry which is preliminary data.</text>
</comment>
<keyword evidence="3" id="KW-1185">Reference proteome</keyword>
<dbReference type="AlphaFoldDB" id="A0A8T2N9R8"/>
<evidence type="ECO:0000313" key="3">
    <source>
        <dbReference type="Proteomes" id="UP000824540"/>
    </source>
</evidence>
<feature type="region of interest" description="Disordered" evidence="1">
    <location>
        <begin position="1"/>
        <end position="22"/>
    </location>
</feature>